<dbReference type="Pfam" id="PF24883">
    <property type="entry name" value="NPHP3_N"/>
    <property type="match status" value="1"/>
</dbReference>
<dbReference type="Pfam" id="PF17100">
    <property type="entry name" value="NACHT_N"/>
    <property type="match status" value="1"/>
</dbReference>
<proteinExistence type="predicted"/>
<evidence type="ECO:0000259" key="3">
    <source>
        <dbReference type="Pfam" id="PF17100"/>
    </source>
</evidence>
<evidence type="ECO:0000259" key="4">
    <source>
        <dbReference type="Pfam" id="PF22939"/>
    </source>
</evidence>
<keyword evidence="2" id="KW-0040">ANK repeat</keyword>
<evidence type="ECO:0000313" key="7">
    <source>
        <dbReference type="Proteomes" id="UP000531561"/>
    </source>
</evidence>
<comment type="caution">
    <text evidence="6">The sequence shown here is derived from an EMBL/GenBank/DDBJ whole genome shotgun (WGS) entry which is preliminary data.</text>
</comment>
<feature type="domain" description="NWD NACHT-NTPase N-terminal" evidence="3">
    <location>
        <begin position="157"/>
        <end position="365"/>
    </location>
</feature>
<dbReference type="InterPro" id="IPR002110">
    <property type="entry name" value="Ankyrin_rpt"/>
</dbReference>
<dbReference type="SMART" id="SM00248">
    <property type="entry name" value="ANK"/>
    <property type="match status" value="8"/>
</dbReference>
<dbReference type="Pfam" id="PF22939">
    <property type="entry name" value="WHD_GPIID"/>
    <property type="match status" value="1"/>
</dbReference>
<dbReference type="GeneID" id="59263958"/>
<dbReference type="EMBL" id="JABFCT010000014">
    <property type="protein sequence ID" value="KAF5870542.1"/>
    <property type="molecule type" value="Genomic_DNA"/>
</dbReference>
<dbReference type="InterPro" id="IPR056884">
    <property type="entry name" value="NPHP3-like_N"/>
</dbReference>
<organism evidence="6 7">
    <name type="scientific">Botrytis fragariae</name>
    <dbReference type="NCBI Taxonomy" id="1964551"/>
    <lineage>
        <taxon>Eukaryota</taxon>
        <taxon>Fungi</taxon>
        <taxon>Dikarya</taxon>
        <taxon>Ascomycota</taxon>
        <taxon>Pezizomycotina</taxon>
        <taxon>Leotiomycetes</taxon>
        <taxon>Helotiales</taxon>
        <taxon>Sclerotiniaceae</taxon>
        <taxon>Botrytis</taxon>
    </lineage>
</organism>
<dbReference type="SUPFAM" id="SSF48403">
    <property type="entry name" value="Ankyrin repeat"/>
    <property type="match status" value="2"/>
</dbReference>
<protein>
    <submittedName>
        <fullName evidence="6">Putative ankyrin repeat protein</fullName>
    </submittedName>
</protein>
<dbReference type="Gene3D" id="1.25.40.20">
    <property type="entry name" value="Ankyrin repeat-containing domain"/>
    <property type="match status" value="2"/>
</dbReference>
<feature type="repeat" description="ANK" evidence="2">
    <location>
        <begin position="1315"/>
        <end position="1347"/>
    </location>
</feature>
<dbReference type="InterPro" id="IPR031359">
    <property type="entry name" value="NACHT_N"/>
</dbReference>
<feature type="domain" description="Nephrocystin 3-like N-terminal" evidence="5">
    <location>
        <begin position="430"/>
        <end position="597"/>
    </location>
</feature>
<evidence type="ECO:0000256" key="1">
    <source>
        <dbReference type="ARBA" id="ARBA00022737"/>
    </source>
</evidence>
<dbReference type="InterPro" id="IPR027417">
    <property type="entry name" value="P-loop_NTPase"/>
</dbReference>
<feature type="domain" description="GPI inositol-deacylase winged helix" evidence="4">
    <location>
        <begin position="701"/>
        <end position="796"/>
    </location>
</feature>
<evidence type="ECO:0000259" key="5">
    <source>
        <dbReference type="Pfam" id="PF24883"/>
    </source>
</evidence>
<sequence length="1413" mass="159378">MCFSLLSVGKTIVTFECNNGRVKHFDAYDLRDAHFGCDSRFKIKLFEESRVYADGISIINSAAMPIGKRFKRGLSSIKANLKNRSELLREPTPTESSVDTTSSVAVSIRKSGESVIWDGKEAASEQAYKPTHDDPACLIADSLTTTADDSQLSIEDDLWFQASEKLKADDPELYKQYSFIIRREADKSNENHPNESAKSLANAATLLKVCQNSLETMNAPSGRADKVFKKTIEIVGLAKDFVGSVVSAEPHGAVAWAGVCLFLSLLLNPSQQDEACRKGLEELPFIIHKYSLVESICAIKSSSSAIATTANMLSSGIIDFYAKILNFQAEVVCQLNRSTIKGYLRKVFQTDKWKNMHHDVLRIEERCWSIAQTIDSDRCIRSELLGVSSQTYQAVVDIGIESKQRERTKRKRIVCKFFVRQKRNPDRVPGTCEWLLKSQAFTDWRDKKSAGLLWISADPGCGKSVLSKAFYKENLVSFSSATIICYFFFKDSSPEQCSITKAVASLLHQLFLSNGSLLKHAMTKWNKNRSELCNLHDDMWDILEDIAVDQAAGDIVCIVDALDECESDNNSRKSFVQRMHKLLFRPECHMRFVITSRPYAQIERIFKGLHQEFPLGRWNLRLSRGKSTWSSTMRFSSWTWMRMLKVNIITRLREMEHRTYLWLHLIMDVIRKIIESSWESRKIDESLRSLPKTVEKIYEEILDTSPYRSETEKLLHIIVGAERPLSTDEINVAMNIQICYDGTQSFDDIHLENRERYPGMLRNLCGLFIQFVDSKVYLVHQTAKEFLVATESGSRFPGKWRYCLEPQETQKILAQICISYLYLSDLNAWSDSGYPKREHGSISATNVPDNLIDYWGTNWVAHYRRVPNAVDPVVIVELCSISIRRIIWLRVMCWMPENYWLSRKMVDPYRLDLELKERVTPLMIASCLNLLEAAKYITSTSYPKENKLNYCGLFGTALSFAVENRSFEMVELLLQKGADANIGHDPYMVRSLPLTSAVKVGDLPIVRLLLENRAVDETGGCILCSALNIAVEYHKTGLVGLLLESAVRPIVEGYLESALEVAVRLRFAKLVAMLLEFGASPTYKFSKRFMSDARSCLSYVLDSRSASSQTNSCELELVLKLLLLKTEPLPSKVMNDLLVEYVSTKSDEVDLVRLLFKPPLHTEPEAHDDGSPIVFAALYANTKSMELLMNEVHDIDSCREAIPWVNKHPLRGVTPWVKNHPLPEGTFGGYIWSELRPMYKSWFTRDIEITALFGGIISANERVVQSLIDHGAGVNMTIELGTPLFIAAALSCKSVVQLLLKNGAQITPSKFGGREQSSPLVFAAARGNIEIVELLLKSGAQVEQGTAVIVHSILTHKEGIEGKFYPSAMEAAEMEGHEDVAALLQEYRARQAGAGVKEVEGAMMPSRVEEVED</sequence>
<dbReference type="RefSeq" id="XP_037189489.1">
    <property type="nucleotide sequence ID" value="XM_037340266.1"/>
</dbReference>
<gene>
    <name evidence="6" type="ORF">Bfra_009930</name>
</gene>
<reference evidence="6 7" key="1">
    <citation type="journal article" date="2020" name="Phytopathology">
        <title>A high-quality genome resource of Botrytis fragariae, a new and rapidly spreading fungal pathogen causing strawberry gray mold in the U.S.A.</title>
        <authorList>
            <person name="Wu Y."/>
            <person name="Saski C.A."/>
            <person name="Schnabel G."/>
            <person name="Xiao S."/>
            <person name="Hu M."/>
        </authorList>
    </citation>
    <scope>NUCLEOTIDE SEQUENCE [LARGE SCALE GENOMIC DNA]</scope>
    <source>
        <strain evidence="6 7">BVB16</strain>
    </source>
</reference>
<name>A0A8H6EFP4_9HELO</name>
<feature type="repeat" description="ANK" evidence="2">
    <location>
        <begin position="956"/>
        <end position="985"/>
    </location>
</feature>
<dbReference type="Pfam" id="PF12796">
    <property type="entry name" value="Ank_2"/>
    <property type="match status" value="2"/>
</dbReference>
<dbReference type="OrthoDB" id="194358at2759"/>
<dbReference type="PANTHER" id="PTHR10039">
    <property type="entry name" value="AMELOGENIN"/>
    <property type="match status" value="1"/>
</dbReference>
<dbReference type="InterPro" id="IPR036770">
    <property type="entry name" value="Ankyrin_rpt-contain_sf"/>
</dbReference>
<evidence type="ECO:0000256" key="2">
    <source>
        <dbReference type="PROSITE-ProRule" id="PRU00023"/>
    </source>
</evidence>
<keyword evidence="1" id="KW-0677">Repeat</keyword>
<dbReference type="PANTHER" id="PTHR10039:SF17">
    <property type="entry name" value="FUNGAL STAND N-TERMINAL GOODBYE DOMAIN-CONTAINING PROTEIN-RELATED"/>
    <property type="match status" value="1"/>
</dbReference>
<keyword evidence="7" id="KW-1185">Reference proteome</keyword>
<dbReference type="PROSITE" id="PS50297">
    <property type="entry name" value="ANK_REP_REGION"/>
    <property type="match status" value="2"/>
</dbReference>
<dbReference type="Gene3D" id="3.40.50.300">
    <property type="entry name" value="P-loop containing nucleotide triphosphate hydrolases"/>
    <property type="match status" value="1"/>
</dbReference>
<dbReference type="InterPro" id="IPR054471">
    <property type="entry name" value="GPIID_WHD"/>
</dbReference>
<dbReference type="Proteomes" id="UP000531561">
    <property type="component" value="Unassembled WGS sequence"/>
</dbReference>
<dbReference type="PROSITE" id="PS50088">
    <property type="entry name" value="ANK_REPEAT"/>
    <property type="match status" value="2"/>
</dbReference>
<accession>A0A8H6EFP4</accession>
<evidence type="ECO:0000313" key="6">
    <source>
        <dbReference type="EMBL" id="KAF5870542.1"/>
    </source>
</evidence>
<dbReference type="SUPFAM" id="SSF52540">
    <property type="entry name" value="P-loop containing nucleoside triphosphate hydrolases"/>
    <property type="match status" value="1"/>
</dbReference>